<protein>
    <submittedName>
        <fullName evidence="1">HAD-IA family hydrolase</fullName>
    </submittedName>
</protein>
<dbReference type="InterPro" id="IPR036412">
    <property type="entry name" value="HAD-like_sf"/>
</dbReference>
<reference evidence="1 2" key="1">
    <citation type="submission" date="2023-04" db="EMBL/GenBank/DDBJ databases">
        <title>Streptomyces chengmaiensis sp. nov. isolated from the stem of mangrove plant in Hainan.</title>
        <authorList>
            <person name="Huang X."/>
            <person name="Zhou S."/>
            <person name="Chu X."/>
            <person name="Xie Y."/>
            <person name="Lin Y."/>
        </authorList>
    </citation>
    <scope>NUCLEOTIDE SEQUENCE [LARGE SCALE GENOMIC DNA]</scope>
    <source>
        <strain evidence="1 2">HNM0663</strain>
    </source>
</reference>
<dbReference type="PANTHER" id="PTHR46649">
    <property type="match status" value="1"/>
</dbReference>
<dbReference type="PANTHER" id="PTHR46649:SF4">
    <property type="entry name" value="HALOACID DEHALOGENASE-LIKE HYDROLASE (HAD) SUPERFAMILY PROTEIN"/>
    <property type="match status" value="1"/>
</dbReference>
<comment type="caution">
    <text evidence="1">The sequence shown here is derived from an EMBL/GenBank/DDBJ whole genome shotgun (WGS) entry which is preliminary data.</text>
</comment>
<dbReference type="InterPro" id="IPR006439">
    <property type="entry name" value="HAD-SF_hydro_IA"/>
</dbReference>
<proteinExistence type="predicted"/>
<sequence length="249" mass="27133">MTVKEAVTIKGVLFDFSGTLFRIESTSDWLRAVLDARGERLDEAELARCAEGLEAAGALPGGSFPQRMPDELSELWRTRDISGEHHRAAYTGLARQVELPDEGLYDALYDRHMTPDAWSPYPDAGEVLGALRDHGLAVAVVSNIGWDLRPVFRAHGLDPLVDAYVLSYEHGVQKPDARLFRTACEAIGLDPREVLMVGDDQRADGGAVRLGSAVHFVDHLPVHQRPKGLLPVLDRAGITRPSAGPAAAR</sequence>
<dbReference type="EMBL" id="JARWBG010000007">
    <property type="protein sequence ID" value="MDH2388950.1"/>
    <property type="molecule type" value="Genomic_DNA"/>
</dbReference>
<dbReference type="PRINTS" id="PR00413">
    <property type="entry name" value="HADHALOGNASE"/>
</dbReference>
<keyword evidence="2" id="KW-1185">Reference proteome</keyword>
<dbReference type="SUPFAM" id="SSF56784">
    <property type="entry name" value="HAD-like"/>
    <property type="match status" value="1"/>
</dbReference>
<dbReference type="Proteomes" id="UP001223144">
    <property type="component" value="Unassembled WGS sequence"/>
</dbReference>
<gene>
    <name evidence="1" type="ORF">QCN29_09140</name>
</gene>
<dbReference type="SFLD" id="SFLDG01129">
    <property type="entry name" value="C1.5:_HAD__Beta-PGM__Phosphata"/>
    <property type="match status" value="1"/>
</dbReference>
<organism evidence="1 2">
    <name type="scientific">Streptomyces chengmaiensis</name>
    <dbReference type="NCBI Taxonomy" id="3040919"/>
    <lineage>
        <taxon>Bacteria</taxon>
        <taxon>Bacillati</taxon>
        <taxon>Actinomycetota</taxon>
        <taxon>Actinomycetes</taxon>
        <taxon>Kitasatosporales</taxon>
        <taxon>Streptomycetaceae</taxon>
        <taxon>Streptomyces</taxon>
    </lineage>
</organism>
<dbReference type="RefSeq" id="WP_279927225.1">
    <property type="nucleotide sequence ID" value="NZ_JARWBG010000007.1"/>
</dbReference>
<accession>A0ABT6HJQ6</accession>
<dbReference type="Pfam" id="PF00702">
    <property type="entry name" value="Hydrolase"/>
    <property type="match status" value="1"/>
</dbReference>
<evidence type="ECO:0000313" key="2">
    <source>
        <dbReference type="Proteomes" id="UP001223144"/>
    </source>
</evidence>
<dbReference type="SFLD" id="SFLDS00003">
    <property type="entry name" value="Haloacid_Dehalogenase"/>
    <property type="match status" value="1"/>
</dbReference>
<evidence type="ECO:0000313" key="1">
    <source>
        <dbReference type="EMBL" id="MDH2388950.1"/>
    </source>
</evidence>
<dbReference type="NCBIfam" id="TIGR01549">
    <property type="entry name" value="HAD-SF-IA-v1"/>
    <property type="match status" value="1"/>
</dbReference>
<dbReference type="InterPro" id="IPR023214">
    <property type="entry name" value="HAD_sf"/>
</dbReference>
<dbReference type="Gene3D" id="3.40.50.1000">
    <property type="entry name" value="HAD superfamily/HAD-like"/>
    <property type="match status" value="1"/>
</dbReference>
<name>A0ABT6HJQ6_9ACTN</name>
<keyword evidence="1" id="KW-0378">Hydrolase</keyword>
<dbReference type="GO" id="GO:0016787">
    <property type="term" value="F:hydrolase activity"/>
    <property type="evidence" value="ECO:0007669"/>
    <property type="project" value="UniProtKB-KW"/>
</dbReference>